<dbReference type="Gene3D" id="3.40.350.10">
    <property type="entry name" value="Creatinase/prolidase N-terminal domain"/>
    <property type="match status" value="1"/>
</dbReference>
<proteinExistence type="predicted"/>
<organism evidence="3">
    <name type="scientific">invertebrate metagenome</name>
    <dbReference type="NCBI Taxonomy" id="1711999"/>
    <lineage>
        <taxon>unclassified sequences</taxon>
        <taxon>metagenomes</taxon>
        <taxon>organismal metagenomes</taxon>
    </lineage>
</organism>
<accession>A0A2H9T5L9</accession>
<dbReference type="InterPro" id="IPR029149">
    <property type="entry name" value="Creatin/AminoP/Spt16_N"/>
</dbReference>
<sequence length="138" mass="15525">MANILRRGFAQSEFEHRKARVQQIMHDMKLDAMLFTTEPNVRYFTGFHTQFWHSPTRPWFLVVPAEGKPVAIIPEIGASGMAETWIDNIVTWPSPRPDDDGISLVASTKLTALLMFLGIGISGGSYLIQLYSFKKIGV</sequence>
<keyword evidence="1" id="KW-0472">Membrane</keyword>
<reference evidence="3" key="1">
    <citation type="journal article" date="2017" name="Appl. Environ. Microbiol.">
        <title>Molecular characterization of an Endozoicomonas-like organism causing infection in king scallop Pecten maximus L.</title>
        <authorList>
            <person name="Cano I."/>
            <person name="van Aerle R."/>
            <person name="Ross S."/>
            <person name="Verner-Jeffreys D.W."/>
            <person name="Paley R.K."/>
            <person name="Rimmer G."/>
            <person name="Ryder D."/>
            <person name="Hooper P."/>
            <person name="Stone D."/>
            <person name="Feist S.W."/>
        </authorList>
    </citation>
    <scope>NUCLEOTIDE SEQUENCE</scope>
</reference>
<feature type="domain" description="Creatinase N-terminal" evidence="2">
    <location>
        <begin position="17"/>
        <end position="107"/>
    </location>
</feature>
<dbReference type="PANTHER" id="PTHR46112:SF2">
    <property type="entry name" value="XAA-PRO AMINOPEPTIDASE P-RELATED"/>
    <property type="match status" value="1"/>
</dbReference>
<dbReference type="InterPro" id="IPR050659">
    <property type="entry name" value="Peptidase_M24B"/>
</dbReference>
<name>A0A2H9T5L9_9ZZZZ</name>
<comment type="caution">
    <text evidence="3">The sequence shown here is derived from an EMBL/GenBank/DDBJ whole genome shotgun (WGS) entry which is preliminary data.</text>
</comment>
<dbReference type="InterPro" id="IPR000587">
    <property type="entry name" value="Creatinase_N"/>
</dbReference>
<evidence type="ECO:0000256" key="1">
    <source>
        <dbReference type="SAM" id="Phobius"/>
    </source>
</evidence>
<protein>
    <recommendedName>
        <fullName evidence="2">Creatinase N-terminal domain-containing protein</fullName>
    </recommendedName>
</protein>
<evidence type="ECO:0000259" key="2">
    <source>
        <dbReference type="Pfam" id="PF01321"/>
    </source>
</evidence>
<dbReference type="EMBL" id="NSIT01000167">
    <property type="protein sequence ID" value="PJE78513.1"/>
    <property type="molecule type" value="Genomic_DNA"/>
</dbReference>
<feature type="transmembrane region" description="Helical" evidence="1">
    <location>
        <begin position="112"/>
        <end position="133"/>
    </location>
</feature>
<keyword evidence="1" id="KW-0812">Transmembrane</keyword>
<gene>
    <name evidence="3" type="ORF">CI610_02551</name>
</gene>
<dbReference type="AlphaFoldDB" id="A0A2H9T5L9"/>
<dbReference type="SUPFAM" id="SSF53092">
    <property type="entry name" value="Creatinase/prolidase N-terminal domain"/>
    <property type="match status" value="1"/>
</dbReference>
<keyword evidence="1" id="KW-1133">Transmembrane helix</keyword>
<dbReference type="PANTHER" id="PTHR46112">
    <property type="entry name" value="AMINOPEPTIDASE"/>
    <property type="match status" value="1"/>
</dbReference>
<evidence type="ECO:0000313" key="3">
    <source>
        <dbReference type="EMBL" id="PJE78513.1"/>
    </source>
</evidence>
<dbReference type="Pfam" id="PF01321">
    <property type="entry name" value="Creatinase_N"/>
    <property type="match status" value="1"/>
</dbReference>